<name>A0A2P4R9C9_9LACO</name>
<dbReference type="AlphaFoldDB" id="A0A2P4R9C9"/>
<keyword evidence="1" id="KW-0812">Transmembrane</keyword>
<comment type="caution">
    <text evidence="2">The sequence shown here is derived from an EMBL/GenBank/DDBJ whole genome shotgun (WGS) entry which is preliminary data.</text>
</comment>
<organism evidence="2">
    <name type="scientific">Companilactobacillus formosensis</name>
    <dbReference type="NCBI Taxonomy" id="1617889"/>
    <lineage>
        <taxon>Bacteria</taxon>
        <taxon>Bacillati</taxon>
        <taxon>Bacillota</taxon>
        <taxon>Bacilli</taxon>
        <taxon>Lactobacillales</taxon>
        <taxon>Lactobacillaceae</taxon>
        <taxon>Companilactobacillus</taxon>
    </lineage>
</organism>
<evidence type="ECO:0000313" key="2">
    <source>
        <dbReference type="EMBL" id="POH37869.1"/>
    </source>
</evidence>
<reference evidence="2" key="1">
    <citation type="submission" date="2018-01" db="EMBL/GenBank/DDBJ databases">
        <title>Genome sequnecing of Lactobacillus formosensis KACC 18721.</title>
        <authorList>
            <person name="Kim S.-J."/>
            <person name="Heo J."/>
        </authorList>
    </citation>
    <scope>NUCLEOTIDE SEQUENCE</scope>
    <source>
        <strain evidence="2">KACC 18721</strain>
    </source>
</reference>
<feature type="transmembrane region" description="Helical" evidence="1">
    <location>
        <begin position="70"/>
        <end position="94"/>
    </location>
</feature>
<proteinExistence type="predicted"/>
<evidence type="ECO:0000256" key="1">
    <source>
        <dbReference type="SAM" id="Phobius"/>
    </source>
</evidence>
<keyword evidence="1" id="KW-0472">Membrane</keyword>
<feature type="transmembrane region" description="Helical" evidence="1">
    <location>
        <begin position="29"/>
        <end position="50"/>
    </location>
</feature>
<accession>A0A2P4R9C9</accession>
<protein>
    <submittedName>
        <fullName evidence="2">Uncharacterized protein</fullName>
    </submittedName>
</protein>
<sequence>MKKNNKKQQLYTDKYFEPGHILLKIRQTIVAILGWIAVILPITITITSLWASFDSRIPHIWDYHEGIYEIIFIGTILLFSFVMTAIFSISLTLIQNRKRDRLAEQWPTYNPINQKKRKKVIDDFFDKRFGDKEFRENVRTYNVQPEQNLETHQIQELYAHKNLDDIH</sequence>
<dbReference type="EMBL" id="PPWZ01000007">
    <property type="protein sequence ID" value="POH37869.1"/>
    <property type="molecule type" value="Genomic_DNA"/>
</dbReference>
<keyword evidence="1" id="KW-1133">Transmembrane helix</keyword>
<gene>
    <name evidence="2" type="ORF">C2R26_00860</name>
</gene>